<dbReference type="PROSITE" id="PS50873">
    <property type="entry name" value="PEROXIDASE_4"/>
    <property type="match status" value="1"/>
</dbReference>
<evidence type="ECO:0000256" key="3">
    <source>
        <dbReference type="ARBA" id="ARBA00004613"/>
    </source>
</evidence>
<keyword evidence="23" id="KW-1185">Reference proteome</keyword>
<evidence type="ECO:0000256" key="15">
    <source>
        <dbReference type="PIRSR" id="PIRSR600823-1"/>
    </source>
</evidence>
<proteinExistence type="inferred from homology"/>
<dbReference type="InterPro" id="IPR033905">
    <property type="entry name" value="Secretory_peroxidase"/>
</dbReference>
<feature type="disulfide bond" evidence="19">
    <location>
        <begin position="69"/>
        <end position="74"/>
    </location>
</feature>
<evidence type="ECO:0000256" key="4">
    <source>
        <dbReference type="ARBA" id="ARBA00006873"/>
    </source>
</evidence>
<name>A0AAD3XP48_NEPGR</name>
<accession>A0AAD3XP48</accession>
<feature type="binding site" evidence="17">
    <location>
        <position position="71"/>
    </location>
    <ligand>
        <name>Ca(2+)</name>
        <dbReference type="ChEBI" id="CHEBI:29108"/>
        <label>1</label>
    </ligand>
</feature>
<dbReference type="GO" id="GO:0046872">
    <property type="term" value="F:metal ion binding"/>
    <property type="evidence" value="ECO:0007669"/>
    <property type="project" value="UniProtKB-UniRule"/>
</dbReference>
<dbReference type="PROSITE" id="PS00436">
    <property type="entry name" value="PEROXIDASE_2"/>
    <property type="match status" value="1"/>
</dbReference>
<evidence type="ECO:0000256" key="20">
    <source>
        <dbReference type="RuleBase" id="RU362060"/>
    </source>
</evidence>
<dbReference type="PRINTS" id="PR00461">
    <property type="entry name" value="PLPEROXIDASE"/>
</dbReference>
<feature type="disulfide bond" evidence="19">
    <location>
        <begin position="201"/>
        <end position="226"/>
    </location>
</feature>
<evidence type="ECO:0000256" key="12">
    <source>
        <dbReference type="ARBA" id="ARBA00023004"/>
    </source>
</evidence>
<comment type="catalytic activity">
    <reaction evidence="1 20">
        <text>2 a phenolic donor + H2O2 = 2 a phenolic radical donor + 2 H2O</text>
        <dbReference type="Rhea" id="RHEA:56136"/>
        <dbReference type="ChEBI" id="CHEBI:15377"/>
        <dbReference type="ChEBI" id="CHEBI:16240"/>
        <dbReference type="ChEBI" id="CHEBI:139520"/>
        <dbReference type="ChEBI" id="CHEBI:139521"/>
        <dbReference type="EC" id="1.11.1.7"/>
    </reaction>
</comment>
<comment type="similarity">
    <text evidence="20">Belongs to the peroxidase family. Classical plant (class III) peroxidase subfamily.</text>
</comment>
<keyword evidence="6 20" id="KW-0575">Peroxidase</keyword>
<evidence type="ECO:0000256" key="18">
    <source>
        <dbReference type="PIRSR" id="PIRSR600823-4"/>
    </source>
</evidence>
<evidence type="ECO:0000256" key="9">
    <source>
        <dbReference type="ARBA" id="ARBA00022729"/>
    </source>
</evidence>
<feature type="binding site" evidence="17">
    <location>
        <position position="75"/>
    </location>
    <ligand>
        <name>Ca(2+)</name>
        <dbReference type="ChEBI" id="CHEBI:29108"/>
        <label>1</label>
    </ligand>
</feature>
<feature type="domain" description="Plant heme peroxidase family profile" evidence="21">
    <location>
        <begin position="26"/>
        <end position="319"/>
    </location>
</feature>
<sequence>MAPTTQLMFVIFTFFSFFLCATIDAQLSPSFYRKTCPKLQGIVRKTMAQALYTEKRMGASILRLFFHDCFVNGCDGSILLVDTPTFTGEQGALPNKNSVRGFNVINTIKTNVEKACNATVSCADILALAARDGTVLLGGPSWTVSLGRRDSTTANLTAANTDLPPPFANLDKLISMFAAKGLNATEMTALSGAHTIGLGRCVTFRAHIYNDTDIDKDFATLRKATCPFSGGDANLAPIDLRTPNKFDNRYYQNLRLRRGLFHSDQELFNGGSQDGLVESYSINGRRFARDFAAAMIKMGNISPLTGSHGEIRLNCSVVNN</sequence>
<dbReference type="PROSITE" id="PS00435">
    <property type="entry name" value="PEROXIDASE_1"/>
    <property type="match status" value="1"/>
</dbReference>
<dbReference type="GO" id="GO:0006979">
    <property type="term" value="P:response to oxidative stress"/>
    <property type="evidence" value="ECO:0007669"/>
    <property type="project" value="UniProtKB-UniRule"/>
</dbReference>
<evidence type="ECO:0000256" key="2">
    <source>
        <dbReference type="ARBA" id="ARBA00002322"/>
    </source>
</evidence>
<comment type="subcellular location">
    <subcellularLocation>
        <location evidence="3 20">Secreted</location>
    </subcellularLocation>
</comment>
<feature type="binding site" evidence="17">
    <location>
        <position position="247"/>
    </location>
    <ligand>
        <name>Ca(2+)</name>
        <dbReference type="ChEBI" id="CHEBI:29108"/>
        <label>2</label>
    </ligand>
</feature>
<comment type="function">
    <text evidence="2">Removal of H(2)O(2), oxidation of toxic reductants, biosynthesis and degradation of lignin, suberization, auxin catabolism, response to environmental stresses such as wounding, pathogen attack and oxidative stress. These functions might be dependent on each isozyme/isoform in each plant tissue.</text>
</comment>
<keyword evidence="9 20" id="KW-0732">Signal</keyword>
<evidence type="ECO:0000259" key="21">
    <source>
        <dbReference type="PROSITE" id="PS50873"/>
    </source>
</evidence>
<gene>
    <name evidence="22" type="ORF">Nepgr_013973</name>
</gene>
<keyword evidence="13 19" id="KW-1015">Disulfide bond</keyword>
<feature type="chain" id="PRO_5041777437" description="Peroxidase" evidence="20">
    <location>
        <begin position="26"/>
        <end position="320"/>
    </location>
</feature>
<feature type="binding site" evidence="17">
    <location>
        <position position="242"/>
    </location>
    <ligand>
        <name>Ca(2+)</name>
        <dbReference type="ChEBI" id="CHEBI:29108"/>
        <label>2</label>
    </ligand>
</feature>
<evidence type="ECO:0000313" key="22">
    <source>
        <dbReference type="EMBL" id="GMH12132.1"/>
    </source>
</evidence>
<feature type="binding site" evidence="17">
    <location>
        <position position="77"/>
    </location>
    <ligand>
        <name>Ca(2+)</name>
        <dbReference type="ChEBI" id="CHEBI:29108"/>
        <label>1</label>
    </ligand>
</feature>
<evidence type="ECO:0000313" key="23">
    <source>
        <dbReference type="Proteomes" id="UP001279734"/>
    </source>
</evidence>
<dbReference type="InterPro" id="IPR019794">
    <property type="entry name" value="Peroxidases_AS"/>
</dbReference>
<dbReference type="GO" id="GO:0005576">
    <property type="term" value="C:extracellular region"/>
    <property type="evidence" value="ECO:0007669"/>
    <property type="project" value="UniProtKB-SubCell"/>
</dbReference>
<keyword evidence="10 17" id="KW-0106">Calcium</keyword>
<reference evidence="22" key="1">
    <citation type="submission" date="2023-05" db="EMBL/GenBank/DDBJ databases">
        <title>Nepenthes gracilis genome sequencing.</title>
        <authorList>
            <person name="Fukushima K."/>
        </authorList>
    </citation>
    <scope>NUCLEOTIDE SEQUENCE</scope>
    <source>
        <strain evidence="22">SING2019-196</strain>
    </source>
</reference>
<evidence type="ECO:0000256" key="14">
    <source>
        <dbReference type="ARBA" id="ARBA00023180"/>
    </source>
</evidence>
<feature type="binding site" evidence="17">
    <location>
        <position position="73"/>
    </location>
    <ligand>
        <name>Ca(2+)</name>
        <dbReference type="ChEBI" id="CHEBI:29108"/>
        <label>1</label>
    </ligand>
</feature>
<dbReference type="Gene3D" id="1.10.420.10">
    <property type="entry name" value="Peroxidase, domain 2"/>
    <property type="match status" value="1"/>
</dbReference>
<comment type="caution">
    <text evidence="22">The sequence shown here is derived from an EMBL/GenBank/DDBJ whole genome shotgun (WGS) entry which is preliminary data.</text>
</comment>
<dbReference type="Proteomes" id="UP001279734">
    <property type="component" value="Unassembled WGS sequence"/>
</dbReference>
<evidence type="ECO:0000256" key="1">
    <source>
        <dbReference type="ARBA" id="ARBA00000189"/>
    </source>
</evidence>
<feature type="signal peptide" evidence="20">
    <location>
        <begin position="1"/>
        <end position="25"/>
    </location>
</feature>
<protein>
    <recommendedName>
        <fullName evidence="5 20">Peroxidase</fullName>
        <ecNumber evidence="5 20">1.11.1.7</ecNumber>
    </recommendedName>
</protein>
<evidence type="ECO:0000256" key="6">
    <source>
        <dbReference type="ARBA" id="ARBA00022559"/>
    </source>
</evidence>
<keyword evidence="8 17" id="KW-0479">Metal-binding</keyword>
<dbReference type="GO" id="GO:0140825">
    <property type="term" value="F:lactoperoxidase activity"/>
    <property type="evidence" value="ECO:0007669"/>
    <property type="project" value="UniProtKB-EC"/>
</dbReference>
<dbReference type="GO" id="GO:0042744">
    <property type="term" value="P:hydrogen peroxide catabolic process"/>
    <property type="evidence" value="ECO:0007669"/>
    <property type="project" value="UniProtKB-KW"/>
</dbReference>
<dbReference type="GO" id="GO:0020037">
    <property type="term" value="F:heme binding"/>
    <property type="evidence" value="ECO:0007669"/>
    <property type="project" value="UniProtKB-UniRule"/>
</dbReference>
<comment type="cofactor">
    <cofactor evidence="17 20">
        <name>heme b</name>
        <dbReference type="ChEBI" id="CHEBI:60344"/>
    </cofactor>
    <text evidence="17 20">Binds 1 heme b (iron(II)-protoporphyrin IX) group per subunit.</text>
</comment>
<evidence type="ECO:0000256" key="10">
    <source>
        <dbReference type="ARBA" id="ARBA00022837"/>
    </source>
</evidence>
<feature type="binding site" evidence="17">
    <location>
        <position position="195"/>
    </location>
    <ligand>
        <name>Ca(2+)</name>
        <dbReference type="ChEBI" id="CHEBI:29108"/>
        <label>2</label>
    </ligand>
</feature>
<dbReference type="EC" id="1.11.1.7" evidence="5 20"/>
<organism evidence="22 23">
    <name type="scientific">Nepenthes gracilis</name>
    <name type="common">Slender pitcher plant</name>
    <dbReference type="NCBI Taxonomy" id="150966"/>
    <lineage>
        <taxon>Eukaryota</taxon>
        <taxon>Viridiplantae</taxon>
        <taxon>Streptophyta</taxon>
        <taxon>Embryophyta</taxon>
        <taxon>Tracheophyta</taxon>
        <taxon>Spermatophyta</taxon>
        <taxon>Magnoliopsida</taxon>
        <taxon>eudicotyledons</taxon>
        <taxon>Gunneridae</taxon>
        <taxon>Pentapetalae</taxon>
        <taxon>Caryophyllales</taxon>
        <taxon>Nepenthaceae</taxon>
        <taxon>Nepenthes</taxon>
    </lineage>
</organism>
<dbReference type="InterPro" id="IPR002016">
    <property type="entry name" value="Haem_peroxidase"/>
</dbReference>
<dbReference type="PANTHER" id="PTHR31388">
    <property type="entry name" value="PEROXIDASE 72-RELATED"/>
    <property type="match status" value="1"/>
</dbReference>
<feature type="binding site" evidence="17">
    <location>
        <position position="89"/>
    </location>
    <ligand>
        <name>Ca(2+)</name>
        <dbReference type="ChEBI" id="CHEBI:29108"/>
        <label>1</label>
    </ligand>
</feature>
<feature type="binding site" description="axial binding residue" evidence="17">
    <location>
        <position position="194"/>
    </location>
    <ligand>
        <name>heme b</name>
        <dbReference type="ChEBI" id="CHEBI:60344"/>
    </ligand>
    <ligandPart>
        <name>Fe</name>
        <dbReference type="ChEBI" id="CHEBI:18248"/>
    </ligandPart>
</feature>
<feature type="disulfide bond" evidence="19">
    <location>
        <begin position="122"/>
        <end position="315"/>
    </location>
</feature>
<dbReference type="InterPro" id="IPR000823">
    <property type="entry name" value="Peroxidase_pln"/>
</dbReference>
<keyword evidence="20" id="KW-0964">Secreted</keyword>
<evidence type="ECO:0000256" key="16">
    <source>
        <dbReference type="PIRSR" id="PIRSR600823-2"/>
    </source>
</evidence>
<dbReference type="FunFam" id="1.10.420.10:FF:000006">
    <property type="entry name" value="Peroxidase"/>
    <property type="match status" value="1"/>
</dbReference>
<dbReference type="FunFam" id="1.10.520.10:FF:000009">
    <property type="entry name" value="Peroxidase"/>
    <property type="match status" value="1"/>
</dbReference>
<evidence type="ECO:0000256" key="13">
    <source>
        <dbReference type="ARBA" id="ARBA00023157"/>
    </source>
</evidence>
<dbReference type="Pfam" id="PF00141">
    <property type="entry name" value="peroxidase"/>
    <property type="match status" value="1"/>
</dbReference>
<feature type="binding site" evidence="16">
    <location>
        <position position="164"/>
    </location>
    <ligand>
        <name>substrate</name>
    </ligand>
</feature>
<evidence type="ECO:0000256" key="5">
    <source>
        <dbReference type="ARBA" id="ARBA00012313"/>
    </source>
</evidence>
<dbReference type="InterPro" id="IPR019793">
    <property type="entry name" value="Peroxidases_heam-ligand_BS"/>
</dbReference>
<dbReference type="AlphaFoldDB" id="A0AAD3XP48"/>
<keyword evidence="7 20" id="KW-0349">Heme</keyword>
<evidence type="ECO:0000256" key="17">
    <source>
        <dbReference type="PIRSR" id="PIRSR600823-3"/>
    </source>
</evidence>
<dbReference type="InterPro" id="IPR010255">
    <property type="entry name" value="Haem_peroxidase_sf"/>
</dbReference>
<evidence type="ECO:0000256" key="19">
    <source>
        <dbReference type="PIRSR" id="PIRSR600823-5"/>
    </source>
</evidence>
<keyword evidence="12 17" id="KW-0408">Iron</keyword>
<keyword evidence="14" id="KW-0325">Glycoprotein</keyword>
<feature type="binding site" evidence="17">
    <location>
        <position position="239"/>
    </location>
    <ligand>
        <name>Ca(2+)</name>
        <dbReference type="ChEBI" id="CHEBI:29108"/>
        <label>2</label>
    </ligand>
</feature>
<comment type="cofactor">
    <cofactor evidence="17 20">
        <name>Ca(2+)</name>
        <dbReference type="ChEBI" id="CHEBI:29108"/>
    </cofactor>
    <text evidence="17 20">Binds 2 calcium ions per subunit.</text>
</comment>
<evidence type="ECO:0000256" key="8">
    <source>
        <dbReference type="ARBA" id="ARBA00022723"/>
    </source>
</evidence>
<keyword evidence="11 20" id="KW-0560">Oxidoreductase</keyword>
<evidence type="ECO:0000256" key="7">
    <source>
        <dbReference type="ARBA" id="ARBA00022617"/>
    </source>
</evidence>
<keyword evidence="20" id="KW-0376">Hydrogen peroxide</keyword>
<dbReference type="EMBL" id="BSYO01000011">
    <property type="protein sequence ID" value="GMH12132.1"/>
    <property type="molecule type" value="Genomic_DNA"/>
</dbReference>
<feature type="binding site" evidence="17">
    <location>
        <position position="68"/>
    </location>
    <ligand>
        <name>Ca(2+)</name>
        <dbReference type="ChEBI" id="CHEBI:29108"/>
        <label>1</label>
    </ligand>
</feature>
<dbReference type="SUPFAM" id="SSF48113">
    <property type="entry name" value="Heme-dependent peroxidases"/>
    <property type="match status" value="1"/>
</dbReference>
<dbReference type="CDD" id="cd00693">
    <property type="entry name" value="secretory_peroxidase"/>
    <property type="match status" value="1"/>
</dbReference>
<feature type="site" description="Transition state stabilizer" evidence="18">
    <location>
        <position position="63"/>
    </location>
</feature>
<dbReference type="PANTHER" id="PTHR31388:SF5">
    <property type="entry name" value="PEROXIDASE"/>
    <property type="match status" value="1"/>
</dbReference>
<evidence type="ECO:0000256" key="11">
    <source>
        <dbReference type="ARBA" id="ARBA00023002"/>
    </source>
</evidence>
<feature type="active site" description="Proton acceptor" evidence="15">
    <location>
        <position position="67"/>
    </location>
</feature>
<dbReference type="PRINTS" id="PR00458">
    <property type="entry name" value="PEROXIDASE"/>
</dbReference>
<dbReference type="Gene3D" id="1.10.520.10">
    <property type="match status" value="1"/>
</dbReference>
<comment type="similarity">
    <text evidence="4">Belongs to the peroxidase family. Ascorbate peroxidase subfamily.</text>
</comment>
<feature type="disulfide bond" evidence="19">
    <location>
        <begin position="36"/>
        <end position="116"/>
    </location>
</feature>